<dbReference type="Proteomes" id="UP000499080">
    <property type="component" value="Unassembled WGS sequence"/>
</dbReference>
<dbReference type="EMBL" id="BGPR01005589">
    <property type="protein sequence ID" value="GBN11565.1"/>
    <property type="molecule type" value="Genomic_DNA"/>
</dbReference>
<dbReference type="Pfam" id="PF00078">
    <property type="entry name" value="RVT_1"/>
    <property type="match status" value="1"/>
</dbReference>
<proteinExistence type="predicted"/>
<dbReference type="InterPro" id="IPR043502">
    <property type="entry name" value="DNA/RNA_pol_sf"/>
</dbReference>
<dbReference type="SUPFAM" id="SSF56672">
    <property type="entry name" value="DNA/RNA polymerases"/>
    <property type="match status" value="1"/>
</dbReference>
<reference evidence="2 3" key="1">
    <citation type="journal article" date="2019" name="Sci. Rep.">
        <title>Orb-weaving spider Araneus ventricosus genome elucidates the spidroin gene catalogue.</title>
        <authorList>
            <person name="Kono N."/>
            <person name="Nakamura H."/>
            <person name="Ohtoshi R."/>
            <person name="Moran D.A.P."/>
            <person name="Shinohara A."/>
            <person name="Yoshida Y."/>
            <person name="Fujiwara M."/>
            <person name="Mori M."/>
            <person name="Tomita M."/>
            <person name="Arakawa K."/>
        </authorList>
    </citation>
    <scope>NUCLEOTIDE SEQUENCE [LARGE SCALE GENOMIC DNA]</scope>
</reference>
<sequence>MDLADTEVLLSVSLTKNLAHKLREIKNSGAPLTLIKPKSIPRRARFAPVIPESGEESLPVPGAPANDNDINILTPPATNPDEDNSILRSFFVEIAALLDAEATDEAFNYFYVIVEQAIAETQSSVLNGPPRDFANSPPAPPVNVSDPKTIQILYKKNPRKAVRAITKKDGERCNIPASILEPHFSNVWGPSNFQPDFFRQCDEERVPLLETPFTVKEGQHNYVLKNFLDSARKNRSDVCIAWLDVTNAFGSIPHEAIFEMLLRSGAGLPFTDLIRDIYANSSTKILCDGGLSRDIPVQSGVKQGCPISGLLFNLCIDPIIRGVPRLTTPLTRS</sequence>
<dbReference type="AlphaFoldDB" id="A0A4Y2LA58"/>
<dbReference type="InterPro" id="IPR000477">
    <property type="entry name" value="RT_dom"/>
</dbReference>
<accession>A0A4Y2LA58</accession>
<dbReference type="PANTHER" id="PTHR19446">
    <property type="entry name" value="REVERSE TRANSCRIPTASES"/>
    <property type="match status" value="1"/>
</dbReference>
<organism evidence="2 3">
    <name type="scientific">Araneus ventricosus</name>
    <name type="common">Orbweaver spider</name>
    <name type="synonym">Epeira ventricosa</name>
    <dbReference type="NCBI Taxonomy" id="182803"/>
    <lineage>
        <taxon>Eukaryota</taxon>
        <taxon>Metazoa</taxon>
        <taxon>Ecdysozoa</taxon>
        <taxon>Arthropoda</taxon>
        <taxon>Chelicerata</taxon>
        <taxon>Arachnida</taxon>
        <taxon>Araneae</taxon>
        <taxon>Araneomorphae</taxon>
        <taxon>Entelegynae</taxon>
        <taxon>Araneoidea</taxon>
        <taxon>Araneidae</taxon>
        <taxon>Araneus</taxon>
    </lineage>
</organism>
<name>A0A4Y2LA58_ARAVE</name>
<evidence type="ECO:0000259" key="1">
    <source>
        <dbReference type="Pfam" id="PF00078"/>
    </source>
</evidence>
<dbReference type="GO" id="GO:0071897">
    <property type="term" value="P:DNA biosynthetic process"/>
    <property type="evidence" value="ECO:0007669"/>
    <property type="project" value="UniProtKB-ARBA"/>
</dbReference>
<keyword evidence="3" id="KW-1185">Reference proteome</keyword>
<evidence type="ECO:0000313" key="3">
    <source>
        <dbReference type="Proteomes" id="UP000499080"/>
    </source>
</evidence>
<protein>
    <recommendedName>
        <fullName evidence="1">Reverse transcriptase domain-containing protein</fullName>
    </recommendedName>
</protein>
<gene>
    <name evidence="2" type="ORF">AVEN_246260_2</name>
</gene>
<dbReference type="OrthoDB" id="6435098at2759"/>
<evidence type="ECO:0000313" key="2">
    <source>
        <dbReference type="EMBL" id="GBN11565.1"/>
    </source>
</evidence>
<feature type="domain" description="Reverse transcriptase" evidence="1">
    <location>
        <begin position="215"/>
        <end position="323"/>
    </location>
</feature>
<comment type="caution">
    <text evidence="2">The sequence shown here is derived from an EMBL/GenBank/DDBJ whole genome shotgun (WGS) entry which is preliminary data.</text>
</comment>